<sequence length="482" mass="50730">MAGVPLVPGANQVMSCQGAQANDWCLADSNTHPEGHASCDDSSAAKLFCPVRGQSNSSDDSISTCQACATVVAQDWDEHGYKLFGEIRWGPTAACQANESSIEGYRVWFVDACGAKLNLVGSVGTREQEWQSEMMECCHPSWYSLDLGDIAMPEATMGLTIVPYQGGTDLPGPVLPIFRRVLTTTTTSTSFTLTTTTTVSSSTSSTTISSSTITTTPGAATLDGCWGLSVSDAATAADTPEFQEALRQVLARAAGPDVLPEYVVDLNLAAGFCVGSSSPVPLVAASLVRLAASSREPSATSVQRRSAAAPDPVAEDGEDHEEGATLAELESSFLSSFDPETETLEEYEVRLGQGVQMARPNSKDGKDEGVSVAGSCLGEAQFRTAFTRFSNLCRSTSAACCVPGRPDHVLRAMGEGLSSKLLQQPADPMAVYYRYRGAAEVYHEVGGAGSSASPAAVSREGRELVRRAEFASDFSGVRAFLS</sequence>
<reference evidence="2 3" key="1">
    <citation type="submission" date="2016-02" db="EMBL/GenBank/DDBJ databases">
        <title>Genome analysis of coral dinoflagellate symbionts highlights evolutionary adaptations to a symbiotic lifestyle.</title>
        <authorList>
            <person name="Aranda M."/>
            <person name="Li Y."/>
            <person name="Liew Y.J."/>
            <person name="Baumgarten S."/>
            <person name="Simakov O."/>
            <person name="Wilson M."/>
            <person name="Piel J."/>
            <person name="Ashoor H."/>
            <person name="Bougouffa S."/>
            <person name="Bajic V.B."/>
            <person name="Ryu T."/>
            <person name="Ravasi T."/>
            <person name="Bayer T."/>
            <person name="Micklem G."/>
            <person name="Kim H."/>
            <person name="Bhak J."/>
            <person name="Lajeunesse T.C."/>
            <person name="Voolstra C.R."/>
        </authorList>
    </citation>
    <scope>NUCLEOTIDE SEQUENCE [LARGE SCALE GENOMIC DNA]</scope>
    <source>
        <strain evidence="2 3">CCMP2467</strain>
    </source>
</reference>
<protein>
    <submittedName>
        <fullName evidence="2">Uncharacterized protein</fullName>
    </submittedName>
</protein>
<feature type="region of interest" description="Disordered" evidence="1">
    <location>
        <begin position="295"/>
        <end position="323"/>
    </location>
</feature>
<accession>A0A1Q9D996</accession>
<evidence type="ECO:0000256" key="1">
    <source>
        <dbReference type="SAM" id="MobiDB-lite"/>
    </source>
</evidence>
<comment type="caution">
    <text evidence="2">The sequence shown here is derived from an EMBL/GenBank/DDBJ whole genome shotgun (WGS) entry which is preliminary data.</text>
</comment>
<dbReference type="AlphaFoldDB" id="A0A1Q9D996"/>
<organism evidence="2 3">
    <name type="scientific">Symbiodinium microadriaticum</name>
    <name type="common">Dinoflagellate</name>
    <name type="synonym">Zooxanthella microadriatica</name>
    <dbReference type="NCBI Taxonomy" id="2951"/>
    <lineage>
        <taxon>Eukaryota</taxon>
        <taxon>Sar</taxon>
        <taxon>Alveolata</taxon>
        <taxon>Dinophyceae</taxon>
        <taxon>Suessiales</taxon>
        <taxon>Symbiodiniaceae</taxon>
        <taxon>Symbiodinium</taxon>
    </lineage>
</organism>
<proteinExistence type="predicted"/>
<dbReference type="EMBL" id="LSRX01000649">
    <property type="protein sequence ID" value="OLP91793.1"/>
    <property type="molecule type" value="Genomic_DNA"/>
</dbReference>
<gene>
    <name evidence="2" type="ORF">AK812_SmicGene26477</name>
</gene>
<evidence type="ECO:0000313" key="3">
    <source>
        <dbReference type="Proteomes" id="UP000186817"/>
    </source>
</evidence>
<evidence type="ECO:0000313" key="2">
    <source>
        <dbReference type="EMBL" id="OLP91793.1"/>
    </source>
</evidence>
<dbReference type="Proteomes" id="UP000186817">
    <property type="component" value="Unassembled WGS sequence"/>
</dbReference>
<dbReference type="OrthoDB" id="439894at2759"/>
<keyword evidence="3" id="KW-1185">Reference proteome</keyword>
<name>A0A1Q9D996_SYMMI</name>